<accession>A0A8S1CEE7</accession>
<organism evidence="7 8">
    <name type="scientific">Cloeon dipterum</name>
    <dbReference type="NCBI Taxonomy" id="197152"/>
    <lineage>
        <taxon>Eukaryota</taxon>
        <taxon>Metazoa</taxon>
        <taxon>Ecdysozoa</taxon>
        <taxon>Arthropoda</taxon>
        <taxon>Hexapoda</taxon>
        <taxon>Insecta</taxon>
        <taxon>Pterygota</taxon>
        <taxon>Palaeoptera</taxon>
        <taxon>Ephemeroptera</taxon>
        <taxon>Pisciforma</taxon>
        <taxon>Baetidae</taxon>
        <taxon>Cloeon</taxon>
    </lineage>
</organism>
<dbReference type="PRINTS" id="PR00081">
    <property type="entry name" value="GDHRDH"/>
</dbReference>
<evidence type="ECO:0000313" key="7">
    <source>
        <dbReference type="EMBL" id="CAB3367355.1"/>
    </source>
</evidence>
<dbReference type="PANTHER" id="PTHR24322">
    <property type="entry name" value="PKSB"/>
    <property type="match status" value="1"/>
</dbReference>
<dbReference type="AlphaFoldDB" id="A0A8S1CEE7"/>
<keyword evidence="8" id="KW-1185">Reference proteome</keyword>
<dbReference type="SUPFAM" id="SSF51735">
    <property type="entry name" value="NAD(P)-binding Rossmann-fold domains"/>
    <property type="match status" value="1"/>
</dbReference>
<evidence type="ECO:0000256" key="5">
    <source>
        <dbReference type="SAM" id="MobiDB-lite"/>
    </source>
</evidence>
<evidence type="ECO:0000313" key="8">
    <source>
        <dbReference type="Proteomes" id="UP000494165"/>
    </source>
</evidence>
<evidence type="ECO:0000256" key="1">
    <source>
        <dbReference type="ARBA" id="ARBA00006484"/>
    </source>
</evidence>
<dbReference type="CDD" id="cd05339">
    <property type="entry name" value="17beta-HSDXI-like_SDR_c"/>
    <property type="match status" value="1"/>
</dbReference>
<dbReference type="GO" id="GO:0016616">
    <property type="term" value="F:oxidoreductase activity, acting on the CH-OH group of donors, NAD or NADP as acceptor"/>
    <property type="evidence" value="ECO:0007669"/>
    <property type="project" value="TreeGrafter"/>
</dbReference>
<proteinExistence type="inferred from homology"/>
<name>A0A8S1CEE7_9INSE</name>
<reference evidence="7 8" key="1">
    <citation type="submission" date="2020-04" db="EMBL/GenBank/DDBJ databases">
        <authorList>
            <person name="Alioto T."/>
            <person name="Alioto T."/>
            <person name="Gomez Garrido J."/>
        </authorList>
    </citation>
    <scope>NUCLEOTIDE SEQUENCE [LARGE SCALE GENOMIC DNA]</scope>
</reference>
<dbReference type="EMBL" id="CADEPI010000030">
    <property type="protein sequence ID" value="CAB3367355.1"/>
    <property type="molecule type" value="Genomic_DNA"/>
</dbReference>
<keyword evidence="3" id="KW-0520">NAD</keyword>
<evidence type="ECO:0000256" key="3">
    <source>
        <dbReference type="ARBA" id="ARBA00023027"/>
    </source>
</evidence>
<keyword evidence="2" id="KW-0560">Oxidoreductase</keyword>
<keyword evidence="6" id="KW-1133">Transmembrane helix</keyword>
<dbReference type="GO" id="GO:0005811">
    <property type="term" value="C:lipid droplet"/>
    <property type="evidence" value="ECO:0007669"/>
    <property type="project" value="TreeGrafter"/>
</dbReference>
<feature type="region of interest" description="Disordered" evidence="5">
    <location>
        <begin position="315"/>
        <end position="334"/>
    </location>
</feature>
<keyword evidence="6" id="KW-0812">Transmembrane</keyword>
<dbReference type="InterPro" id="IPR002347">
    <property type="entry name" value="SDR_fam"/>
</dbReference>
<evidence type="ECO:0000256" key="6">
    <source>
        <dbReference type="SAM" id="Phobius"/>
    </source>
</evidence>
<dbReference type="PRINTS" id="PR00080">
    <property type="entry name" value="SDRFAMILY"/>
</dbReference>
<dbReference type="Proteomes" id="UP000494165">
    <property type="component" value="Unassembled WGS sequence"/>
</dbReference>
<dbReference type="Pfam" id="PF00106">
    <property type="entry name" value="adh_short"/>
    <property type="match status" value="1"/>
</dbReference>
<dbReference type="InterPro" id="IPR036291">
    <property type="entry name" value="NAD(P)-bd_dom_sf"/>
</dbReference>
<evidence type="ECO:0000256" key="4">
    <source>
        <dbReference type="RuleBase" id="RU000363"/>
    </source>
</evidence>
<sequence length="362" mass="39949">MFQGLVDFLVFLILSAYYIIESIIINLIPRHYRAGWRETLRGEIALVTGGGNGIGRTLCSKLSRLGATVVIWDINSQGAEDTAAMLRQEGGKAHSYKCDISNNDDVYATAKKVRQEVGKVTILVNNAGIVSGKTLLETPDAMIKKTFDVNILAHFWTTKAFLPDMIAGDNGHIVTIASLAGLVGVNKLVDYSASKFAAVGFDEALRLELEVEGKRGVSTTVVCPYYVSTGMFEGVKSRLFPILEPDYVADEIVTAIRSRDKVLLLPSYLRIFLALKFLVPWDCALVFLRCLIADTMQQFGYKNGETVPLMANAKVPEEPEKKQQPQVAAPPKEEFTQLNGSANLTLRRIQQQEEESDNGRLI</sequence>
<dbReference type="OrthoDB" id="10253736at2759"/>
<comment type="similarity">
    <text evidence="1 4">Belongs to the short-chain dehydrogenases/reductases (SDR) family.</text>
</comment>
<dbReference type="FunFam" id="3.40.50.720:FF:000202">
    <property type="entry name" value="Short-chain dehydrogenase/reductase family 16C member 6"/>
    <property type="match status" value="1"/>
</dbReference>
<protein>
    <submittedName>
        <fullName evidence="7">Uncharacterized protein</fullName>
    </submittedName>
</protein>
<dbReference type="Gene3D" id="3.40.50.720">
    <property type="entry name" value="NAD(P)-binding Rossmann-like Domain"/>
    <property type="match status" value="1"/>
</dbReference>
<comment type="caution">
    <text evidence="7">The sequence shown here is derived from an EMBL/GenBank/DDBJ whole genome shotgun (WGS) entry which is preliminary data.</text>
</comment>
<feature type="transmembrane region" description="Helical" evidence="6">
    <location>
        <begin position="6"/>
        <end position="28"/>
    </location>
</feature>
<gene>
    <name evidence="7" type="ORF">CLODIP_2_CD00334</name>
</gene>
<keyword evidence="6" id="KW-0472">Membrane</keyword>
<evidence type="ECO:0000256" key="2">
    <source>
        <dbReference type="ARBA" id="ARBA00023002"/>
    </source>
</evidence>
<dbReference type="PANTHER" id="PTHR24322:SF748">
    <property type="entry name" value="FI23927P1-RELATED"/>
    <property type="match status" value="1"/>
</dbReference>